<keyword evidence="2" id="KW-0560">Oxidoreductase</keyword>
<dbReference type="EMBL" id="CABPRZ010000025">
    <property type="protein sequence ID" value="VVE49207.1"/>
    <property type="molecule type" value="Genomic_DNA"/>
</dbReference>
<dbReference type="Proteomes" id="UP000414233">
    <property type="component" value="Unassembled WGS sequence"/>
</dbReference>
<dbReference type="InterPro" id="IPR004360">
    <property type="entry name" value="Glyas_Fos-R_dOase_dom"/>
</dbReference>
<name>A0A5E4YKY0_9BURK</name>
<organism evidence="2 3">
    <name type="scientific">Pandoraea terrae</name>
    <dbReference type="NCBI Taxonomy" id="1537710"/>
    <lineage>
        <taxon>Bacteria</taxon>
        <taxon>Pseudomonadati</taxon>
        <taxon>Pseudomonadota</taxon>
        <taxon>Betaproteobacteria</taxon>
        <taxon>Burkholderiales</taxon>
        <taxon>Burkholderiaceae</taxon>
        <taxon>Pandoraea</taxon>
    </lineage>
</organism>
<dbReference type="GO" id="GO:0051213">
    <property type="term" value="F:dioxygenase activity"/>
    <property type="evidence" value="ECO:0007669"/>
    <property type="project" value="UniProtKB-KW"/>
</dbReference>
<accession>A0A5E4YKY0</accession>
<proteinExistence type="predicted"/>
<dbReference type="CDD" id="cd07252">
    <property type="entry name" value="BphC1-RGP6_N_like"/>
    <property type="match status" value="1"/>
</dbReference>
<dbReference type="Gene3D" id="3.10.180.10">
    <property type="entry name" value="2,3-Dihydroxybiphenyl 1,2-Dioxygenase, domain 1"/>
    <property type="match status" value="2"/>
</dbReference>
<evidence type="ECO:0000313" key="2">
    <source>
        <dbReference type="EMBL" id="VVE49207.1"/>
    </source>
</evidence>
<reference evidence="2 3" key="1">
    <citation type="submission" date="2019-08" db="EMBL/GenBank/DDBJ databases">
        <authorList>
            <person name="Peeters C."/>
        </authorList>
    </citation>
    <scope>NUCLEOTIDE SEQUENCE [LARGE SCALE GENOMIC DNA]</scope>
    <source>
        <strain evidence="2 3">LMG 30175</strain>
    </source>
</reference>
<keyword evidence="2" id="KW-0223">Dioxygenase</keyword>
<dbReference type="CDD" id="cd07237">
    <property type="entry name" value="BphC1-RGP6_C_like"/>
    <property type="match status" value="1"/>
</dbReference>
<dbReference type="InterPro" id="IPR029068">
    <property type="entry name" value="Glyas_Bleomycin-R_OHBP_Dase"/>
</dbReference>
<dbReference type="PROSITE" id="PS51819">
    <property type="entry name" value="VOC"/>
    <property type="match status" value="2"/>
</dbReference>
<sequence>MEPEARAYAARPPKQPEKAQQMIDIRGLAYVVAETTDLAKWRVYAEEVLGAMTLTAPGDGLYVKVDDRQFRIAVVAGQRNGYVASGWEVIDGDAFAAAVQALEAAGVALEKGDAALCKHRRVQQLVAFDDPSGNRHEVVWGFQSDFLHFASPAGVSRFITGDIGMGHTVLPAPNFQATVDFFRNVMGFGLSDIYNFKPAGDDGPTIPIHFLHCSNARHHSLAFAAFPAESKCVHIMLEVDSMPEVGRALDRRAAHDVPLSATLGQHTNDKMISFYMKCPSNFDIEYGYGGAMVDWKEHIVHEFTRVSLWGHDFSVGRQA</sequence>
<protein>
    <submittedName>
        <fullName evidence="2">Biphenyl 2,3-dioxygenase</fullName>
    </submittedName>
</protein>
<keyword evidence="3" id="KW-1185">Reference proteome</keyword>
<gene>
    <name evidence="2" type="ORF">PTE30175_04485</name>
</gene>
<evidence type="ECO:0000259" key="1">
    <source>
        <dbReference type="PROSITE" id="PS51819"/>
    </source>
</evidence>
<dbReference type="Pfam" id="PF22632">
    <property type="entry name" value="BphC_D1"/>
    <property type="match status" value="1"/>
</dbReference>
<evidence type="ECO:0000313" key="3">
    <source>
        <dbReference type="Proteomes" id="UP000414233"/>
    </source>
</evidence>
<feature type="domain" description="VOC" evidence="1">
    <location>
        <begin position="164"/>
        <end position="289"/>
    </location>
</feature>
<dbReference type="InterPro" id="IPR037523">
    <property type="entry name" value="VOC_core"/>
</dbReference>
<dbReference type="AlphaFoldDB" id="A0A5E4YKY0"/>
<dbReference type="Pfam" id="PF00903">
    <property type="entry name" value="Glyoxalase"/>
    <property type="match status" value="1"/>
</dbReference>
<dbReference type="SUPFAM" id="SSF54593">
    <property type="entry name" value="Glyoxalase/Bleomycin resistance protein/Dihydroxybiphenyl dioxygenase"/>
    <property type="match status" value="1"/>
</dbReference>
<feature type="domain" description="VOC" evidence="1">
    <location>
        <begin position="27"/>
        <end position="141"/>
    </location>
</feature>